<evidence type="ECO:0000256" key="2">
    <source>
        <dbReference type="ARBA" id="ARBA00012637"/>
    </source>
</evidence>
<evidence type="ECO:0000259" key="10">
    <source>
        <dbReference type="Pfam" id="PF07992"/>
    </source>
</evidence>
<evidence type="ECO:0000256" key="1">
    <source>
        <dbReference type="ARBA" id="ARBA00005272"/>
    </source>
</evidence>
<sequence length="463" mass="51389">MFAYTFVSLQFDYEIISILEIKALNLLENLPMEQKKSTKPRVVIIGGGFGGLELAKNLKNAPVDVLLLDKHNYHTFQPLLYQVAAGSIAADSIGFPIRRIFTKQDNFRFALAEVQQIHPETNTLATDIGTIYYDYLIIATGSNTNFFGNKEIEHFAMPMKNIPEALNLRSLILQNLEMSLVTKDPEEKAALMTFVVVGGGPTGVELSGALAEMRQLILMKDYHGLRKHNMKVYLVEGKDVVLGAFSPKASEKAKKFLEDMDVTIYNGVHVQGYDGILLKIDNGTTILTRNVLWAAGVKGEVPAGLPEQSITKGNRIQVDEISKVIGYNNIFAIGDVSAMITPETPNGHPGVAPTAIQQGGWLAKNLVQILNSQPTVPFKYHDKGSLATIGRNKAVADLGKLHFQGFFAWLLWGFVHLMSLAGFTNKGIIFFSWAINYFNKNSDNRLIVRYFNTETRMTDPESK</sequence>
<organism evidence="12 13">
    <name type="scientific">Mucilaginibacter dorajii</name>
    <dbReference type="NCBI Taxonomy" id="692994"/>
    <lineage>
        <taxon>Bacteria</taxon>
        <taxon>Pseudomonadati</taxon>
        <taxon>Bacteroidota</taxon>
        <taxon>Sphingobacteriia</taxon>
        <taxon>Sphingobacteriales</taxon>
        <taxon>Sphingobacteriaceae</taxon>
        <taxon>Mucilaginibacter</taxon>
    </lineage>
</organism>
<dbReference type="InterPro" id="IPR036188">
    <property type="entry name" value="FAD/NAD-bd_sf"/>
</dbReference>
<evidence type="ECO:0000313" key="13">
    <source>
        <dbReference type="Proteomes" id="UP001500742"/>
    </source>
</evidence>
<dbReference type="PRINTS" id="PR00411">
    <property type="entry name" value="PNDRDTASEI"/>
</dbReference>
<reference evidence="13" key="1">
    <citation type="journal article" date="2019" name="Int. J. Syst. Evol. Microbiol.">
        <title>The Global Catalogue of Microorganisms (GCM) 10K type strain sequencing project: providing services to taxonomists for standard genome sequencing and annotation.</title>
        <authorList>
            <consortium name="The Broad Institute Genomics Platform"/>
            <consortium name="The Broad Institute Genome Sequencing Center for Infectious Disease"/>
            <person name="Wu L."/>
            <person name="Ma J."/>
        </authorList>
    </citation>
    <scope>NUCLEOTIDE SEQUENCE [LARGE SCALE GENOMIC DNA]</scope>
    <source>
        <strain evidence="13">JCM 16601</strain>
    </source>
</reference>
<dbReference type="SUPFAM" id="SSF51905">
    <property type="entry name" value="FAD/NAD(P)-binding domain"/>
    <property type="match status" value="2"/>
</dbReference>
<dbReference type="InterPro" id="IPR045024">
    <property type="entry name" value="NDH-2"/>
</dbReference>
<proteinExistence type="inferred from homology"/>
<comment type="catalytic activity">
    <reaction evidence="8">
        <text>a quinone + NADH + H(+) = a quinol + NAD(+)</text>
        <dbReference type="Rhea" id="RHEA:46160"/>
        <dbReference type="ChEBI" id="CHEBI:15378"/>
        <dbReference type="ChEBI" id="CHEBI:24646"/>
        <dbReference type="ChEBI" id="CHEBI:57540"/>
        <dbReference type="ChEBI" id="CHEBI:57945"/>
        <dbReference type="ChEBI" id="CHEBI:132124"/>
        <dbReference type="EC" id="1.6.5.9"/>
    </reaction>
</comment>
<dbReference type="InterPro" id="IPR054585">
    <property type="entry name" value="NDH2-like_C"/>
</dbReference>
<dbReference type="EC" id="1.6.5.9" evidence="2"/>
<dbReference type="PANTHER" id="PTHR43706">
    <property type="entry name" value="NADH DEHYDROGENASE"/>
    <property type="match status" value="1"/>
</dbReference>
<keyword evidence="13" id="KW-1185">Reference proteome</keyword>
<feature type="domain" description="FAD/NAD(P)-binding" evidence="10">
    <location>
        <begin position="41"/>
        <end position="359"/>
    </location>
</feature>
<evidence type="ECO:0000256" key="7">
    <source>
        <dbReference type="ARBA" id="ARBA00023027"/>
    </source>
</evidence>
<keyword evidence="7" id="KW-0520">NAD</keyword>
<evidence type="ECO:0000256" key="5">
    <source>
        <dbReference type="ARBA" id="ARBA00022946"/>
    </source>
</evidence>
<comment type="caution">
    <text evidence="12">The sequence shown here is derived from an EMBL/GenBank/DDBJ whole genome shotgun (WGS) entry which is preliminary data.</text>
</comment>
<gene>
    <name evidence="12" type="ORF">GCM10022210_40290</name>
</gene>
<evidence type="ECO:0000259" key="11">
    <source>
        <dbReference type="Pfam" id="PF22366"/>
    </source>
</evidence>
<comment type="similarity">
    <text evidence="1">Belongs to the NADH dehydrogenase family.</text>
</comment>
<dbReference type="InterPro" id="IPR023753">
    <property type="entry name" value="FAD/NAD-binding_dom"/>
</dbReference>
<evidence type="ECO:0000256" key="9">
    <source>
        <dbReference type="SAM" id="Phobius"/>
    </source>
</evidence>
<dbReference type="Proteomes" id="UP001500742">
    <property type="component" value="Unassembled WGS sequence"/>
</dbReference>
<keyword evidence="6" id="KW-0560">Oxidoreductase</keyword>
<evidence type="ECO:0000313" key="12">
    <source>
        <dbReference type="EMBL" id="GAA3984379.1"/>
    </source>
</evidence>
<evidence type="ECO:0000256" key="3">
    <source>
        <dbReference type="ARBA" id="ARBA00022630"/>
    </source>
</evidence>
<dbReference type="Pfam" id="PF07992">
    <property type="entry name" value="Pyr_redox_2"/>
    <property type="match status" value="1"/>
</dbReference>
<keyword evidence="3" id="KW-0285">Flavoprotein</keyword>
<dbReference type="PRINTS" id="PR00368">
    <property type="entry name" value="FADPNR"/>
</dbReference>
<evidence type="ECO:0000256" key="6">
    <source>
        <dbReference type="ARBA" id="ARBA00023002"/>
    </source>
</evidence>
<dbReference type="EMBL" id="BAAAZC010000028">
    <property type="protein sequence ID" value="GAA3984379.1"/>
    <property type="molecule type" value="Genomic_DNA"/>
</dbReference>
<keyword evidence="9" id="KW-1133">Transmembrane helix</keyword>
<feature type="domain" description="External alternative NADH-ubiquinone oxidoreductase-like C-terminal" evidence="11">
    <location>
        <begin position="383"/>
        <end position="438"/>
    </location>
</feature>
<dbReference type="Pfam" id="PF22366">
    <property type="entry name" value="NDH2_C"/>
    <property type="match status" value="1"/>
</dbReference>
<keyword evidence="9" id="KW-0472">Membrane</keyword>
<evidence type="ECO:0000256" key="8">
    <source>
        <dbReference type="ARBA" id="ARBA00047599"/>
    </source>
</evidence>
<accession>A0ABP7QNQ1</accession>
<dbReference type="Gene3D" id="3.50.50.100">
    <property type="match status" value="1"/>
</dbReference>
<dbReference type="PANTHER" id="PTHR43706:SF47">
    <property type="entry name" value="EXTERNAL NADH-UBIQUINONE OXIDOREDUCTASE 1, MITOCHONDRIAL-RELATED"/>
    <property type="match status" value="1"/>
</dbReference>
<keyword evidence="5" id="KW-0809">Transit peptide</keyword>
<name>A0ABP7QNQ1_9SPHI</name>
<protein>
    <recommendedName>
        <fullName evidence="2">NADH:ubiquinone reductase (non-electrogenic)</fullName>
        <ecNumber evidence="2">1.6.5.9</ecNumber>
    </recommendedName>
</protein>
<evidence type="ECO:0000256" key="4">
    <source>
        <dbReference type="ARBA" id="ARBA00022827"/>
    </source>
</evidence>
<feature type="transmembrane region" description="Helical" evidence="9">
    <location>
        <begin position="406"/>
        <end position="435"/>
    </location>
</feature>
<keyword evidence="4" id="KW-0274">FAD</keyword>
<keyword evidence="9" id="KW-0812">Transmembrane</keyword>